<dbReference type="CDD" id="cd00340">
    <property type="entry name" value="GSH_Peroxidase"/>
    <property type="match status" value="1"/>
</dbReference>
<reference evidence="7 8" key="1">
    <citation type="submission" date="2016-12" db="EMBL/GenBank/DDBJ databases">
        <authorList>
            <person name="Song W.-J."/>
            <person name="Kurnit D.M."/>
        </authorList>
    </citation>
    <scope>NUCLEOTIDE SEQUENCE [LARGE SCALE GENOMIC DNA]</scope>
    <source>
        <strain evidence="7 8">DSM 18488</strain>
    </source>
</reference>
<comment type="similarity">
    <text evidence="1 5">Belongs to the glutathione peroxidase family.</text>
</comment>
<dbReference type="PROSITE" id="PS51352">
    <property type="entry name" value="THIOREDOXIN_2"/>
    <property type="match status" value="1"/>
</dbReference>
<dbReference type="FunFam" id="3.40.30.10:FF:000010">
    <property type="entry name" value="Glutathione peroxidase"/>
    <property type="match status" value="1"/>
</dbReference>
<evidence type="ECO:0000256" key="1">
    <source>
        <dbReference type="ARBA" id="ARBA00006926"/>
    </source>
</evidence>
<dbReference type="PANTHER" id="PTHR11592:SF78">
    <property type="entry name" value="GLUTATHIONE PEROXIDASE"/>
    <property type="match status" value="1"/>
</dbReference>
<keyword evidence="2 5" id="KW-0575">Peroxidase</keyword>
<dbReference type="InterPro" id="IPR013766">
    <property type="entry name" value="Thioredoxin_domain"/>
</dbReference>
<organism evidence="7 8">
    <name type="scientific">Desulfopila aestuarii DSM 18488</name>
    <dbReference type="NCBI Taxonomy" id="1121416"/>
    <lineage>
        <taxon>Bacteria</taxon>
        <taxon>Pseudomonadati</taxon>
        <taxon>Thermodesulfobacteriota</taxon>
        <taxon>Desulfobulbia</taxon>
        <taxon>Desulfobulbales</taxon>
        <taxon>Desulfocapsaceae</taxon>
        <taxon>Desulfopila</taxon>
    </lineage>
</organism>
<keyword evidence="8" id="KW-1185">Reference proteome</keyword>
<evidence type="ECO:0000256" key="2">
    <source>
        <dbReference type="ARBA" id="ARBA00022559"/>
    </source>
</evidence>
<dbReference type="InterPro" id="IPR029760">
    <property type="entry name" value="GPX_CS"/>
</dbReference>
<dbReference type="InterPro" id="IPR036249">
    <property type="entry name" value="Thioredoxin-like_sf"/>
</dbReference>
<dbReference type="PRINTS" id="PR01011">
    <property type="entry name" value="GLUTPROXDASE"/>
</dbReference>
<accession>A0A1M7YJ65</accession>
<evidence type="ECO:0000256" key="3">
    <source>
        <dbReference type="ARBA" id="ARBA00023002"/>
    </source>
</evidence>
<evidence type="ECO:0000256" key="4">
    <source>
        <dbReference type="PIRSR" id="PIRSR000303-1"/>
    </source>
</evidence>
<sequence length="163" mass="18368">MTELYRFDVETIDGKHVNLGLYKNKTLLIVNVASKCGFTSQYDGLEELYKKYADRGLVILGFPCNQFGSQEPGSESEILDICRLNYGVTFPLFAKIEVNGDRAHPLFVYLKRTCPGLFGSEKIKWNFTKFLVDPAGKVVKRFAPTTSPAQLEQEILPLLQPKA</sequence>
<dbReference type="EMBL" id="FRFE01000037">
    <property type="protein sequence ID" value="SHO52568.1"/>
    <property type="molecule type" value="Genomic_DNA"/>
</dbReference>
<dbReference type="STRING" id="1121416.SAMN02745220_04628"/>
<dbReference type="PROSITE" id="PS00763">
    <property type="entry name" value="GLUTATHIONE_PEROXID_2"/>
    <property type="match status" value="1"/>
</dbReference>
<evidence type="ECO:0000313" key="7">
    <source>
        <dbReference type="EMBL" id="SHO52568.1"/>
    </source>
</evidence>
<evidence type="ECO:0000256" key="5">
    <source>
        <dbReference type="RuleBase" id="RU000499"/>
    </source>
</evidence>
<dbReference type="PANTHER" id="PTHR11592">
    <property type="entry name" value="GLUTATHIONE PEROXIDASE"/>
    <property type="match status" value="1"/>
</dbReference>
<name>A0A1M7YJ65_9BACT</name>
<dbReference type="InterPro" id="IPR000889">
    <property type="entry name" value="Glutathione_peroxidase"/>
</dbReference>
<feature type="domain" description="Thioredoxin" evidence="6">
    <location>
        <begin position="1"/>
        <end position="160"/>
    </location>
</feature>
<dbReference type="Pfam" id="PF00255">
    <property type="entry name" value="GSHPx"/>
    <property type="match status" value="1"/>
</dbReference>
<dbReference type="GO" id="GO:0004601">
    <property type="term" value="F:peroxidase activity"/>
    <property type="evidence" value="ECO:0007669"/>
    <property type="project" value="UniProtKB-KW"/>
</dbReference>
<dbReference type="PROSITE" id="PS00460">
    <property type="entry name" value="GLUTATHIONE_PEROXID_1"/>
    <property type="match status" value="1"/>
</dbReference>
<gene>
    <name evidence="7" type="ORF">SAMN02745220_04628</name>
</gene>
<dbReference type="Proteomes" id="UP000184603">
    <property type="component" value="Unassembled WGS sequence"/>
</dbReference>
<dbReference type="OrthoDB" id="9809733at2"/>
<protein>
    <recommendedName>
        <fullName evidence="5">Glutathione peroxidase</fullName>
    </recommendedName>
</protein>
<keyword evidence="3 5" id="KW-0560">Oxidoreductase</keyword>
<dbReference type="RefSeq" id="WP_073616132.1">
    <property type="nucleotide sequence ID" value="NZ_FRFE01000037.1"/>
</dbReference>
<dbReference type="PROSITE" id="PS51355">
    <property type="entry name" value="GLUTATHIONE_PEROXID_3"/>
    <property type="match status" value="1"/>
</dbReference>
<dbReference type="PIRSF" id="PIRSF000303">
    <property type="entry name" value="Glutathion_perox"/>
    <property type="match status" value="1"/>
</dbReference>
<evidence type="ECO:0000259" key="6">
    <source>
        <dbReference type="PROSITE" id="PS51352"/>
    </source>
</evidence>
<dbReference type="Gene3D" id="3.40.30.10">
    <property type="entry name" value="Glutaredoxin"/>
    <property type="match status" value="1"/>
</dbReference>
<dbReference type="AlphaFoldDB" id="A0A1M7YJ65"/>
<proteinExistence type="inferred from homology"/>
<dbReference type="GO" id="GO:0034599">
    <property type="term" value="P:cellular response to oxidative stress"/>
    <property type="evidence" value="ECO:0007669"/>
    <property type="project" value="TreeGrafter"/>
</dbReference>
<evidence type="ECO:0000313" key="8">
    <source>
        <dbReference type="Proteomes" id="UP000184603"/>
    </source>
</evidence>
<dbReference type="InterPro" id="IPR029759">
    <property type="entry name" value="GPX_AS"/>
</dbReference>
<dbReference type="SUPFAM" id="SSF52833">
    <property type="entry name" value="Thioredoxin-like"/>
    <property type="match status" value="1"/>
</dbReference>
<feature type="active site" evidence="4">
    <location>
        <position position="36"/>
    </location>
</feature>